<evidence type="ECO:0000256" key="4">
    <source>
        <dbReference type="ARBA" id="ARBA00023235"/>
    </source>
</evidence>
<keyword evidence="4 5" id="KW-0413">Isomerase</keyword>
<dbReference type="PANTHER" id="PTHR43811:SF23">
    <property type="entry name" value="FKBP-TYPE 22 KDA PEPTIDYL-PROLYL CIS-TRANS ISOMERASE"/>
    <property type="match status" value="1"/>
</dbReference>
<name>A0ABR5YF41_9SPHN</name>
<dbReference type="EMBL" id="LQQO01000003">
    <property type="protein sequence ID" value="KZE18008.1"/>
    <property type="molecule type" value="Genomic_DNA"/>
</dbReference>
<comment type="caution">
    <text evidence="10">The sequence shown here is derived from an EMBL/GenBank/DDBJ whole genome shotgun (WGS) entry which is preliminary data.</text>
</comment>
<dbReference type="Gene3D" id="3.10.50.40">
    <property type="match status" value="1"/>
</dbReference>
<dbReference type="EC" id="5.2.1.8" evidence="6"/>
<evidence type="ECO:0000256" key="6">
    <source>
        <dbReference type="RuleBase" id="RU003915"/>
    </source>
</evidence>
<sequence>MSVTAVPLRPVKQRHIVWIWVGIVLALLLAAGFAWAGTRSGTDSFLASNASRSGVVTTASGLQYEVLTKGSGPTPTDADVALVNYVGKFTDGTIFDQSRQPTPMSPKGVVPGFGEAIKLMPKGSKYRFWLKPELGYAAPRPEGAPPMSPEVEKLSKQVLVFDVEMLDFIPETVLQQIQMQQMMQQQQGGATPPPGAVSPPAGR</sequence>
<dbReference type="InterPro" id="IPR046357">
    <property type="entry name" value="PPIase_dom_sf"/>
</dbReference>
<dbReference type="PANTHER" id="PTHR43811">
    <property type="entry name" value="FKBP-TYPE PEPTIDYL-PROLYL CIS-TRANS ISOMERASE FKPA"/>
    <property type="match status" value="1"/>
</dbReference>
<keyword evidence="11" id="KW-1185">Reference proteome</keyword>
<feature type="compositionally biased region" description="Pro residues" evidence="7">
    <location>
        <begin position="191"/>
        <end position="203"/>
    </location>
</feature>
<dbReference type="PROSITE" id="PS50059">
    <property type="entry name" value="FKBP_PPIASE"/>
    <property type="match status" value="1"/>
</dbReference>
<evidence type="ECO:0000256" key="8">
    <source>
        <dbReference type="SAM" id="Phobius"/>
    </source>
</evidence>
<evidence type="ECO:0000313" key="11">
    <source>
        <dbReference type="Proteomes" id="UP000076609"/>
    </source>
</evidence>
<evidence type="ECO:0000256" key="1">
    <source>
        <dbReference type="ARBA" id="ARBA00000971"/>
    </source>
</evidence>
<organism evidence="10 11">
    <name type="scientific">Sphingomonas hankookensis</name>
    <dbReference type="NCBI Taxonomy" id="563996"/>
    <lineage>
        <taxon>Bacteria</taxon>
        <taxon>Pseudomonadati</taxon>
        <taxon>Pseudomonadota</taxon>
        <taxon>Alphaproteobacteria</taxon>
        <taxon>Sphingomonadales</taxon>
        <taxon>Sphingomonadaceae</taxon>
        <taxon>Sphingomonas</taxon>
    </lineage>
</organism>
<evidence type="ECO:0000259" key="9">
    <source>
        <dbReference type="PROSITE" id="PS50059"/>
    </source>
</evidence>
<keyword evidence="8" id="KW-0472">Membrane</keyword>
<keyword evidence="8" id="KW-0812">Transmembrane</keyword>
<accession>A0ABR5YF41</accession>
<gene>
    <name evidence="10" type="ORF">AVT10_09450</name>
</gene>
<evidence type="ECO:0000256" key="3">
    <source>
        <dbReference type="ARBA" id="ARBA00023110"/>
    </source>
</evidence>
<keyword evidence="8" id="KW-1133">Transmembrane helix</keyword>
<feature type="transmembrane region" description="Helical" evidence="8">
    <location>
        <begin position="16"/>
        <end position="36"/>
    </location>
</feature>
<evidence type="ECO:0000256" key="2">
    <source>
        <dbReference type="ARBA" id="ARBA00006577"/>
    </source>
</evidence>
<comment type="similarity">
    <text evidence="2 6">Belongs to the FKBP-type PPIase family.</text>
</comment>
<evidence type="ECO:0000256" key="7">
    <source>
        <dbReference type="SAM" id="MobiDB-lite"/>
    </source>
</evidence>
<reference evidence="11" key="1">
    <citation type="submission" date="2016-01" db="EMBL/GenBank/DDBJ databases">
        <title>Draft genome of Chromobacterium sp. F49.</title>
        <authorList>
            <person name="Hong K.W."/>
        </authorList>
    </citation>
    <scope>NUCLEOTIDE SEQUENCE [LARGE SCALE GENOMIC DNA]</scope>
    <source>
        <strain evidence="11">CN3</strain>
    </source>
</reference>
<feature type="region of interest" description="Disordered" evidence="7">
    <location>
        <begin position="183"/>
        <end position="203"/>
    </location>
</feature>
<dbReference type="Proteomes" id="UP000076609">
    <property type="component" value="Unassembled WGS sequence"/>
</dbReference>
<keyword evidence="3 5" id="KW-0697">Rotamase</keyword>
<comment type="catalytic activity">
    <reaction evidence="1 5 6">
        <text>[protein]-peptidylproline (omega=180) = [protein]-peptidylproline (omega=0)</text>
        <dbReference type="Rhea" id="RHEA:16237"/>
        <dbReference type="Rhea" id="RHEA-COMP:10747"/>
        <dbReference type="Rhea" id="RHEA-COMP:10748"/>
        <dbReference type="ChEBI" id="CHEBI:83833"/>
        <dbReference type="ChEBI" id="CHEBI:83834"/>
        <dbReference type="EC" id="5.2.1.8"/>
    </reaction>
</comment>
<dbReference type="Pfam" id="PF01346">
    <property type="entry name" value="FKBP_N"/>
    <property type="match status" value="1"/>
</dbReference>
<protein>
    <recommendedName>
        <fullName evidence="6">Peptidyl-prolyl cis-trans isomerase</fullName>
        <ecNumber evidence="6">5.2.1.8</ecNumber>
    </recommendedName>
</protein>
<dbReference type="InterPro" id="IPR001179">
    <property type="entry name" value="PPIase_FKBP_dom"/>
</dbReference>
<evidence type="ECO:0000313" key="10">
    <source>
        <dbReference type="EMBL" id="KZE18008.1"/>
    </source>
</evidence>
<dbReference type="SUPFAM" id="SSF54534">
    <property type="entry name" value="FKBP-like"/>
    <property type="match status" value="1"/>
</dbReference>
<dbReference type="Pfam" id="PF00254">
    <property type="entry name" value="FKBP_C"/>
    <property type="match status" value="1"/>
</dbReference>
<dbReference type="InterPro" id="IPR000774">
    <property type="entry name" value="PPIase_FKBP_N"/>
</dbReference>
<evidence type="ECO:0000256" key="5">
    <source>
        <dbReference type="PROSITE-ProRule" id="PRU00277"/>
    </source>
</evidence>
<feature type="domain" description="PPIase FKBP-type" evidence="9">
    <location>
        <begin position="78"/>
        <end position="169"/>
    </location>
</feature>
<dbReference type="GO" id="GO:0016853">
    <property type="term" value="F:isomerase activity"/>
    <property type="evidence" value="ECO:0007669"/>
    <property type="project" value="UniProtKB-KW"/>
</dbReference>
<proteinExistence type="inferred from homology"/>